<dbReference type="PANTHER" id="PTHR47723:SF19">
    <property type="entry name" value="POLYNUCLEOTIDYL TRANSFERASE, RIBONUCLEASE H-LIKE SUPERFAMILY PROTEIN"/>
    <property type="match status" value="1"/>
</dbReference>
<dbReference type="InterPro" id="IPR012337">
    <property type="entry name" value="RNaseH-like_sf"/>
</dbReference>
<dbReference type="InterPro" id="IPR002156">
    <property type="entry name" value="RNaseH_domain"/>
</dbReference>
<proteinExistence type="predicted"/>
<feature type="chain" id="PRO_5045162606" description="RNase H type-1 domain-containing protein" evidence="1">
    <location>
        <begin position="22"/>
        <end position="160"/>
    </location>
</feature>
<accession>A0ABR2SQN2</accession>
<evidence type="ECO:0000313" key="3">
    <source>
        <dbReference type="EMBL" id="KAK9027464.1"/>
    </source>
</evidence>
<sequence>MPIVFLFGVQLLVLDEQVVVGAWTSLPMCYLGIFKNESLKTLGPTNVVQAELWGVYEGLKLARQNGFERIAIQMDKVNVYKLLYAPSPMSLYTMVRSIVNLCSKAWVVDFHLVQSEVNTTVDYKAKIESSQDMAYTIVDFPPDNLFPCCLEISMILITYV</sequence>
<dbReference type="SUPFAM" id="SSF53098">
    <property type="entry name" value="Ribonuclease H-like"/>
    <property type="match status" value="1"/>
</dbReference>
<dbReference type="Gene3D" id="3.30.420.10">
    <property type="entry name" value="Ribonuclease H-like superfamily/Ribonuclease H"/>
    <property type="match status" value="1"/>
</dbReference>
<evidence type="ECO:0000313" key="4">
    <source>
        <dbReference type="Proteomes" id="UP001396334"/>
    </source>
</evidence>
<evidence type="ECO:0000256" key="1">
    <source>
        <dbReference type="SAM" id="SignalP"/>
    </source>
</evidence>
<evidence type="ECO:0000259" key="2">
    <source>
        <dbReference type="Pfam" id="PF13456"/>
    </source>
</evidence>
<reference evidence="3 4" key="1">
    <citation type="journal article" date="2024" name="G3 (Bethesda)">
        <title>Genome assembly of Hibiscus sabdariffa L. provides insights into metabolisms of medicinal natural products.</title>
        <authorList>
            <person name="Kim T."/>
        </authorList>
    </citation>
    <scope>NUCLEOTIDE SEQUENCE [LARGE SCALE GENOMIC DNA]</scope>
    <source>
        <strain evidence="3">TK-2024</strain>
        <tissue evidence="3">Old leaves</tissue>
    </source>
</reference>
<protein>
    <recommendedName>
        <fullName evidence="2">RNase H type-1 domain-containing protein</fullName>
    </recommendedName>
</protein>
<dbReference type="Pfam" id="PF13456">
    <property type="entry name" value="RVT_3"/>
    <property type="match status" value="1"/>
</dbReference>
<keyword evidence="4" id="KW-1185">Reference proteome</keyword>
<name>A0ABR2SQN2_9ROSI</name>
<gene>
    <name evidence="3" type="ORF">V6N11_067299</name>
</gene>
<feature type="domain" description="RNase H type-1" evidence="2">
    <location>
        <begin position="45"/>
        <end position="126"/>
    </location>
</feature>
<dbReference type="EMBL" id="JBBPBN010000012">
    <property type="protein sequence ID" value="KAK9027464.1"/>
    <property type="molecule type" value="Genomic_DNA"/>
</dbReference>
<comment type="caution">
    <text evidence="3">The sequence shown here is derived from an EMBL/GenBank/DDBJ whole genome shotgun (WGS) entry which is preliminary data.</text>
</comment>
<dbReference type="InterPro" id="IPR053151">
    <property type="entry name" value="RNase_H-like"/>
</dbReference>
<dbReference type="Proteomes" id="UP001396334">
    <property type="component" value="Unassembled WGS sequence"/>
</dbReference>
<organism evidence="3 4">
    <name type="scientific">Hibiscus sabdariffa</name>
    <name type="common">roselle</name>
    <dbReference type="NCBI Taxonomy" id="183260"/>
    <lineage>
        <taxon>Eukaryota</taxon>
        <taxon>Viridiplantae</taxon>
        <taxon>Streptophyta</taxon>
        <taxon>Embryophyta</taxon>
        <taxon>Tracheophyta</taxon>
        <taxon>Spermatophyta</taxon>
        <taxon>Magnoliopsida</taxon>
        <taxon>eudicotyledons</taxon>
        <taxon>Gunneridae</taxon>
        <taxon>Pentapetalae</taxon>
        <taxon>rosids</taxon>
        <taxon>malvids</taxon>
        <taxon>Malvales</taxon>
        <taxon>Malvaceae</taxon>
        <taxon>Malvoideae</taxon>
        <taxon>Hibiscus</taxon>
    </lineage>
</organism>
<keyword evidence="1" id="KW-0732">Signal</keyword>
<dbReference type="InterPro" id="IPR036397">
    <property type="entry name" value="RNaseH_sf"/>
</dbReference>
<feature type="signal peptide" evidence="1">
    <location>
        <begin position="1"/>
        <end position="21"/>
    </location>
</feature>
<dbReference type="PANTHER" id="PTHR47723">
    <property type="entry name" value="OS05G0353850 PROTEIN"/>
    <property type="match status" value="1"/>
</dbReference>